<comment type="similarity">
    <text evidence="10">Belongs to the peptidase M15 family.</text>
</comment>
<comment type="cofactor">
    <cofactor evidence="1">
        <name>Zn(2+)</name>
        <dbReference type="ChEBI" id="CHEBI:29105"/>
    </cofactor>
</comment>
<comment type="pathway">
    <text evidence="2">Cell wall biogenesis; cell wall polysaccharide biosynthesis.</text>
</comment>
<sequence>MQDLSGMITPFGTKVRDLCRRWAGRMPRLLGSLVIAASMVTPGVVPAVEAAGQTRTLKIFFIHTREKAEITFKRNGRYDPKGLQQVNNMLRDWRRNEPTKMDPRLLDLIWEVYQKSGSRDYIHVVSAYRSPATNGMLRSRTKGVAKKSQHMLGKAMDFYLPDVKLKTLREIGMKFQVGGVGYYPTSGSPFVHMDVGGVRAWPRMSRGELVRLFPDGKTMHLPSDGSPLPGYEQAVADYKRRVGSSAIEVAGGGTKGAGDRDTKRGGKNLFAMLFGGGGDEDEDATAIASGAPSGSESDDSEAPAQALARTTKPATAPVQQPVLAGVEGADEGPVVAEQTVKAPVPLVRPAFQEADTAVQTALVAPTRNAAQDALAAALPDPAATGLATTGEEFADLRSYKVPVPMARQTDPQGSEALLASADPNAMTEDSEALGFVPVPALRPAGEAALMAVAQADVSGATAGMAAQPLPAPTTTAPAVIATAQAPVDTAAEAGAKVALAAPTVATIPAARPEAVATAQTPPAVPARDPTRIAAAPVRPANPPVELASYAPAPSSAPRDPFGSAFDAPAEVPTKAARPKKVQADAAHRTSVRTEPKLTQKIIAEWALSTSRMATLSKPVKAPRFVSRSLRASPTTVYSAGFTNRPAVADTAKFSGTAVNFMEVQRFN</sequence>
<gene>
    <name evidence="13" type="ORF">G8E10_20000</name>
</gene>
<evidence type="ECO:0000256" key="8">
    <source>
        <dbReference type="ARBA" id="ARBA00023049"/>
    </source>
</evidence>
<dbReference type="EMBL" id="JAANCM010000012">
    <property type="protein sequence ID" value="NHT77988.1"/>
    <property type="molecule type" value="Genomic_DNA"/>
</dbReference>
<dbReference type="GO" id="GO:0006508">
    <property type="term" value="P:proteolysis"/>
    <property type="evidence" value="ECO:0007669"/>
    <property type="project" value="UniProtKB-KW"/>
</dbReference>
<evidence type="ECO:0000256" key="9">
    <source>
        <dbReference type="ARBA" id="ARBA00023316"/>
    </source>
</evidence>
<dbReference type="PANTHER" id="PTHR37425">
    <property type="match status" value="1"/>
</dbReference>
<keyword evidence="4" id="KW-0479">Metal-binding</keyword>
<name>A0AA44CCB0_9HYPH</name>
<dbReference type="RefSeq" id="WP_167130532.1">
    <property type="nucleotide sequence ID" value="NZ_JAANCM010000012.1"/>
</dbReference>
<dbReference type="Proteomes" id="UP001155840">
    <property type="component" value="Unassembled WGS sequence"/>
</dbReference>
<accession>A0AA44CCB0</accession>
<dbReference type="Gene3D" id="3.30.1380.10">
    <property type="match status" value="1"/>
</dbReference>
<dbReference type="AlphaFoldDB" id="A0AA44CCB0"/>
<evidence type="ECO:0000256" key="5">
    <source>
        <dbReference type="ARBA" id="ARBA00022729"/>
    </source>
</evidence>
<keyword evidence="14" id="KW-1185">Reference proteome</keyword>
<feature type="region of interest" description="Disordered" evidence="12">
    <location>
        <begin position="281"/>
        <end position="318"/>
    </location>
</feature>
<dbReference type="GO" id="GO:0008237">
    <property type="term" value="F:metallopeptidase activity"/>
    <property type="evidence" value="ECO:0007669"/>
    <property type="project" value="UniProtKB-KW"/>
</dbReference>
<keyword evidence="8" id="KW-0482">Metalloprotease</keyword>
<comment type="caution">
    <text evidence="13">The sequence shown here is derived from an EMBL/GenBank/DDBJ whole genome shotgun (WGS) entry which is preliminary data.</text>
</comment>
<evidence type="ECO:0000313" key="13">
    <source>
        <dbReference type="EMBL" id="NHT77988.1"/>
    </source>
</evidence>
<evidence type="ECO:0000256" key="6">
    <source>
        <dbReference type="ARBA" id="ARBA00022801"/>
    </source>
</evidence>
<protein>
    <recommendedName>
        <fullName evidence="11">Murein endopeptidase K</fullName>
    </recommendedName>
</protein>
<evidence type="ECO:0000256" key="2">
    <source>
        <dbReference type="ARBA" id="ARBA00004776"/>
    </source>
</evidence>
<dbReference type="GO" id="GO:0046872">
    <property type="term" value="F:metal ion binding"/>
    <property type="evidence" value="ECO:0007669"/>
    <property type="project" value="UniProtKB-KW"/>
</dbReference>
<keyword evidence="7" id="KW-0862">Zinc</keyword>
<evidence type="ECO:0000256" key="12">
    <source>
        <dbReference type="SAM" id="MobiDB-lite"/>
    </source>
</evidence>
<evidence type="ECO:0000256" key="1">
    <source>
        <dbReference type="ARBA" id="ARBA00001947"/>
    </source>
</evidence>
<dbReference type="InterPro" id="IPR009045">
    <property type="entry name" value="Zn_M74/Hedgehog-like"/>
</dbReference>
<dbReference type="InterPro" id="IPR010275">
    <property type="entry name" value="MepK"/>
</dbReference>
<evidence type="ECO:0000256" key="4">
    <source>
        <dbReference type="ARBA" id="ARBA00022723"/>
    </source>
</evidence>
<keyword evidence="3" id="KW-0645">Protease</keyword>
<evidence type="ECO:0000313" key="14">
    <source>
        <dbReference type="Proteomes" id="UP001155840"/>
    </source>
</evidence>
<dbReference type="Pfam" id="PF05951">
    <property type="entry name" value="Peptidase_M15_2"/>
    <property type="match status" value="1"/>
</dbReference>
<evidence type="ECO:0000256" key="11">
    <source>
        <dbReference type="ARBA" id="ARBA00093666"/>
    </source>
</evidence>
<dbReference type="CDD" id="cd14844">
    <property type="entry name" value="Zn-DD-carboxypeptidase_like"/>
    <property type="match status" value="1"/>
</dbReference>
<dbReference type="GO" id="GO:0071555">
    <property type="term" value="P:cell wall organization"/>
    <property type="evidence" value="ECO:0007669"/>
    <property type="project" value="UniProtKB-KW"/>
</dbReference>
<organism evidence="13 14">
    <name type="scientific">Ferranicluibacter rubi</name>
    <dbReference type="NCBI Taxonomy" id="2715133"/>
    <lineage>
        <taxon>Bacteria</taxon>
        <taxon>Pseudomonadati</taxon>
        <taxon>Pseudomonadota</taxon>
        <taxon>Alphaproteobacteria</taxon>
        <taxon>Hyphomicrobiales</taxon>
        <taxon>Rhizobiaceae</taxon>
        <taxon>Ferranicluibacter</taxon>
    </lineage>
</organism>
<proteinExistence type="inferred from homology"/>
<keyword evidence="9" id="KW-0961">Cell wall biogenesis/degradation</keyword>
<reference evidence="13" key="1">
    <citation type="submission" date="2020-03" db="EMBL/GenBank/DDBJ databases">
        <title>Ferranicluibacter endophyticum gen. nov., sp. nov., a new genus isolated from Rubus ulmifolius Schott. stem.</title>
        <authorList>
            <person name="Roca-Couso R."/>
            <person name="Flores-Felix J.D."/>
            <person name="Igual J.M."/>
            <person name="Rivas R."/>
        </authorList>
    </citation>
    <scope>NUCLEOTIDE SEQUENCE</scope>
    <source>
        <strain evidence="13">CRRU44</strain>
    </source>
</reference>
<dbReference type="SUPFAM" id="SSF55166">
    <property type="entry name" value="Hedgehog/DD-peptidase"/>
    <property type="match status" value="1"/>
</dbReference>
<feature type="region of interest" description="Disordered" evidence="12">
    <location>
        <begin position="571"/>
        <end position="592"/>
    </location>
</feature>
<evidence type="ECO:0000256" key="10">
    <source>
        <dbReference type="ARBA" id="ARBA00093448"/>
    </source>
</evidence>
<feature type="compositionally biased region" description="Basic and acidic residues" evidence="12">
    <location>
        <begin position="581"/>
        <end position="592"/>
    </location>
</feature>
<keyword evidence="5" id="KW-0732">Signal</keyword>
<dbReference type="PANTHER" id="PTHR37425:SF1">
    <property type="entry name" value="OUTER MEMBRANE PROTEIN"/>
    <property type="match status" value="1"/>
</dbReference>
<evidence type="ECO:0000256" key="3">
    <source>
        <dbReference type="ARBA" id="ARBA00022670"/>
    </source>
</evidence>
<evidence type="ECO:0000256" key="7">
    <source>
        <dbReference type="ARBA" id="ARBA00022833"/>
    </source>
</evidence>
<keyword evidence="6" id="KW-0378">Hydrolase</keyword>